<dbReference type="InterPro" id="IPR019845">
    <property type="entry name" value="Squalene/phytoene_synthase_CS"/>
</dbReference>
<name>A0A4Q1BZW8_9BACT</name>
<evidence type="ECO:0000313" key="3">
    <source>
        <dbReference type="Proteomes" id="UP000289455"/>
    </source>
</evidence>
<dbReference type="GO" id="GO:0051996">
    <property type="term" value="F:squalene synthase [NAD(P)H] activity"/>
    <property type="evidence" value="ECO:0007669"/>
    <property type="project" value="InterPro"/>
</dbReference>
<dbReference type="RefSeq" id="WP_129026768.1">
    <property type="nucleotide sequence ID" value="NZ_SDHY01000003.1"/>
</dbReference>
<dbReference type="AlphaFoldDB" id="A0A4Q1BZW8"/>
<organism evidence="2 3">
    <name type="scientific">Aquirufa rosea</name>
    <dbReference type="NCBI Taxonomy" id="2509241"/>
    <lineage>
        <taxon>Bacteria</taxon>
        <taxon>Pseudomonadati</taxon>
        <taxon>Bacteroidota</taxon>
        <taxon>Cytophagia</taxon>
        <taxon>Cytophagales</taxon>
        <taxon>Flectobacillaceae</taxon>
        <taxon>Aquirufa</taxon>
    </lineage>
</organism>
<dbReference type="EMBL" id="SDHY01000003">
    <property type="protein sequence ID" value="RXK49671.1"/>
    <property type="molecule type" value="Genomic_DNA"/>
</dbReference>
<dbReference type="SUPFAM" id="SSF48576">
    <property type="entry name" value="Terpenoid synthases"/>
    <property type="match status" value="1"/>
</dbReference>
<dbReference type="PANTHER" id="PTHR31480">
    <property type="entry name" value="BIFUNCTIONAL LYCOPENE CYCLASE/PHYTOENE SYNTHASE"/>
    <property type="match status" value="1"/>
</dbReference>
<sequence length="277" mass="32358">MTQIDLYQQVSLECSKILTKAYSTSFSAGIRTLDKSFHDPIYAIYGFVRLADEIVDTFHEHDKKLLFERFKQETYQALDEKISLNPILQSFQQVFHTYQMEKELVDAFLYSMELDLVETNYDEEGYKRYIYGSAEVVGLMCLHVFCQGDKTQYQTLKFDACALGSAFQKINFLRDIKSDFEERGRVYFPGMEYLQMTEQDKLAIEADIQLDFDAGLRGIQRLPQEAKKGVLLAYLYYIRLFERIKQASLEQIKNERVRVPDGEKLWIYVKLMCGLGG</sequence>
<gene>
    <name evidence="2" type="ORF">ESB04_05710</name>
</gene>
<evidence type="ECO:0000256" key="1">
    <source>
        <dbReference type="ARBA" id="ARBA00022679"/>
    </source>
</evidence>
<keyword evidence="1" id="KW-0808">Transferase</keyword>
<keyword evidence="3" id="KW-1185">Reference proteome</keyword>
<dbReference type="OrthoDB" id="9787280at2"/>
<evidence type="ECO:0000313" key="2">
    <source>
        <dbReference type="EMBL" id="RXK49671.1"/>
    </source>
</evidence>
<dbReference type="InterPro" id="IPR002060">
    <property type="entry name" value="Squ/phyt_synthse"/>
</dbReference>
<dbReference type="Gene3D" id="1.10.600.10">
    <property type="entry name" value="Farnesyl Diphosphate Synthase"/>
    <property type="match status" value="1"/>
</dbReference>
<dbReference type="SFLD" id="SFLDG01018">
    <property type="entry name" value="Squalene/Phytoene_Synthase_Lik"/>
    <property type="match status" value="1"/>
</dbReference>
<dbReference type="GO" id="GO:0016117">
    <property type="term" value="P:carotenoid biosynthetic process"/>
    <property type="evidence" value="ECO:0007669"/>
    <property type="project" value="UniProtKB-ARBA"/>
</dbReference>
<dbReference type="InterPro" id="IPR008949">
    <property type="entry name" value="Isoprenoid_synthase_dom_sf"/>
</dbReference>
<dbReference type="Pfam" id="PF00494">
    <property type="entry name" value="SQS_PSY"/>
    <property type="match status" value="1"/>
</dbReference>
<dbReference type="Proteomes" id="UP000289455">
    <property type="component" value="Unassembled WGS sequence"/>
</dbReference>
<dbReference type="InterPro" id="IPR044843">
    <property type="entry name" value="Trans_IPPS_bact-type"/>
</dbReference>
<accession>A0A4Q1BZW8</accession>
<proteinExistence type="predicted"/>
<dbReference type="PROSITE" id="PS01045">
    <property type="entry name" value="SQUALEN_PHYTOEN_SYN_2"/>
    <property type="match status" value="1"/>
</dbReference>
<dbReference type="SFLD" id="SFLDS00005">
    <property type="entry name" value="Isoprenoid_Synthase_Type_I"/>
    <property type="match status" value="1"/>
</dbReference>
<protein>
    <submittedName>
        <fullName evidence="2">Phytoene/squalene synthase family protein</fullName>
    </submittedName>
</protein>
<reference evidence="2 3" key="1">
    <citation type="submission" date="2019-01" db="EMBL/GenBank/DDBJ databases">
        <title>Cytophagaceae bacterium strain CAR-16.</title>
        <authorList>
            <person name="Chen W.-M."/>
        </authorList>
    </citation>
    <scope>NUCLEOTIDE SEQUENCE [LARGE SCALE GENOMIC DNA]</scope>
    <source>
        <strain evidence="2 3">CAR-16</strain>
    </source>
</reference>
<dbReference type="InterPro" id="IPR033904">
    <property type="entry name" value="Trans_IPPS_HH"/>
</dbReference>
<comment type="caution">
    <text evidence="2">The sequence shown here is derived from an EMBL/GenBank/DDBJ whole genome shotgun (WGS) entry which is preliminary data.</text>
</comment>
<dbReference type="GO" id="GO:0004311">
    <property type="term" value="F:geranylgeranyl diphosphate synthase activity"/>
    <property type="evidence" value="ECO:0007669"/>
    <property type="project" value="InterPro"/>
</dbReference>
<dbReference type="SFLD" id="SFLDG01212">
    <property type="entry name" value="Phytoene_synthase_like"/>
    <property type="match status" value="1"/>
</dbReference>
<dbReference type="CDD" id="cd00683">
    <property type="entry name" value="Trans_IPPS_HH"/>
    <property type="match status" value="1"/>
</dbReference>